<gene>
    <name evidence="2" type="ORF">VKT23_000504</name>
</gene>
<dbReference type="EMBL" id="JBANRG010000001">
    <property type="protein sequence ID" value="KAK7472389.1"/>
    <property type="molecule type" value="Genomic_DNA"/>
</dbReference>
<proteinExistence type="predicted"/>
<sequence length="193" mass="21042">MTKSKLVLMGPDGFVSPHGAQTTVNVAGYYIHTAIHKARPDIVAAAHCHSIYGKTWSVFGKPIECLQQDGCMFYENLSVYENYGGVVLAEHEGNNIAAALGPKNKACILQNHGLLTLGNTVDEAIYLFGLLEKQCQLQLLAEAAAANGIPKKIISDEDAAYNAETEGDPEFVYFNFQPEYDLLLEETNGAFLK</sequence>
<dbReference type="InterPro" id="IPR036409">
    <property type="entry name" value="Aldolase_II/adducin_N_sf"/>
</dbReference>
<dbReference type="Gene3D" id="3.40.225.10">
    <property type="entry name" value="Class II aldolase/adducin N-terminal domain"/>
    <property type="match status" value="1"/>
</dbReference>
<comment type="caution">
    <text evidence="2">The sequence shown here is derived from an EMBL/GenBank/DDBJ whole genome shotgun (WGS) entry which is preliminary data.</text>
</comment>
<evidence type="ECO:0000259" key="1">
    <source>
        <dbReference type="SMART" id="SM01007"/>
    </source>
</evidence>
<dbReference type="PANTHER" id="PTHR10672:SF40">
    <property type="entry name" value="CLASS II ALDOLASE_ADDUCIN DOMAIN PROTEIN (AFU_ORTHOLOGUE AFUA_3G09800)"/>
    <property type="match status" value="1"/>
</dbReference>
<evidence type="ECO:0000313" key="2">
    <source>
        <dbReference type="EMBL" id="KAK7472389.1"/>
    </source>
</evidence>
<dbReference type="InterPro" id="IPR051017">
    <property type="entry name" value="Aldolase-II_Adducin_sf"/>
</dbReference>
<protein>
    <recommendedName>
        <fullName evidence="1">Class II aldolase/adducin N-terminal domain-containing protein</fullName>
    </recommendedName>
</protein>
<accession>A0ABR1K4I6</accession>
<reference evidence="2 3" key="1">
    <citation type="submission" date="2024-01" db="EMBL/GenBank/DDBJ databases">
        <title>A draft genome for the cacao thread blight pathogen Marasmiellus scandens.</title>
        <authorList>
            <person name="Baruah I.K."/>
            <person name="Leung J."/>
            <person name="Bukari Y."/>
            <person name="Amoako-Attah I."/>
            <person name="Meinhardt L.W."/>
            <person name="Bailey B.A."/>
            <person name="Cohen S.P."/>
        </authorList>
    </citation>
    <scope>NUCLEOTIDE SEQUENCE [LARGE SCALE GENOMIC DNA]</scope>
    <source>
        <strain evidence="2 3">GH-19</strain>
    </source>
</reference>
<name>A0ABR1K4I6_9AGAR</name>
<dbReference type="SMART" id="SM01007">
    <property type="entry name" value="Aldolase_II"/>
    <property type="match status" value="1"/>
</dbReference>
<dbReference type="InterPro" id="IPR001303">
    <property type="entry name" value="Aldolase_II/adducin_N"/>
</dbReference>
<dbReference type="PANTHER" id="PTHR10672">
    <property type="entry name" value="ADDUCIN"/>
    <property type="match status" value="1"/>
</dbReference>
<dbReference type="Pfam" id="PF00596">
    <property type="entry name" value="Aldolase_II"/>
    <property type="match status" value="1"/>
</dbReference>
<keyword evidence="3" id="KW-1185">Reference proteome</keyword>
<organism evidence="2 3">
    <name type="scientific">Marasmiellus scandens</name>
    <dbReference type="NCBI Taxonomy" id="2682957"/>
    <lineage>
        <taxon>Eukaryota</taxon>
        <taxon>Fungi</taxon>
        <taxon>Dikarya</taxon>
        <taxon>Basidiomycota</taxon>
        <taxon>Agaricomycotina</taxon>
        <taxon>Agaricomycetes</taxon>
        <taxon>Agaricomycetidae</taxon>
        <taxon>Agaricales</taxon>
        <taxon>Marasmiineae</taxon>
        <taxon>Omphalotaceae</taxon>
        <taxon>Marasmiellus</taxon>
    </lineage>
</organism>
<evidence type="ECO:0000313" key="3">
    <source>
        <dbReference type="Proteomes" id="UP001498398"/>
    </source>
</evidence>
<dbReference type="Proteomes" id="UP001498398">
    <property type="component" value="Unassembled WGS sequence"/>
</dbReference>
<dbReference type="SUPFAM" id="SSF53639">
    <property type="entry name" value="AraD/HMP-PK domain-like"/>
    <property type="match status" value="1"/>
</dbReference>
<feature type="domain" description="Class II aldolase/adducin N-terminal" evidence="1">
    <location>
        <begin position="1"/>
        <end position="139"/>
    </location>
</feature>